<comment type="caution">
    <text evidence="2">The sequence shown here is derived from an EMBL/GenBank/DDBJ whole genome shotgun (WGS) entry which is preliminary data.</text>
</comment>
<evidence type="ECO:0000313" key="3">
    <source>
        <dbReference type="Proteomes" id="UP001305647"/>
    </source>
</evidence>
<dbReference type="AlphaFoldDB" id="A0AAN6Q9Y0"/>
<organism evidence="2 3">
    <name type="scientific">Parathielavia hyrcaniae</name>
    <dbReference type="NCBI Taxonomy" id="113614"/>
    <lineage>
        <taxon>Eukaryota</taxon>
        <taxon>Fungi</taxon>
        <taxon>Dikarya</taxon>
        <taxon>Ascomycota</taxon>
        <taxon>Pezizomycotina</taxon>
        <taxon>Sordariomycetes</taxon>
        <taxon>Sordariomycetidae</taxon>
        <taxon>Sordariales</taxon>
        <taxon>Chaetomiaceae</taxon>
        <taxon>Parathielavia</taxon>
    </lineage>
</organism>
<feature type="region of interest" description="Disordered" evidence="1">
    <location>
        <begin position="20"/>
        <end position="45"/>
    </location>
</feature>
<dbReference type="Proteomes" id="UP001305647">
    <property type="component" value="Unassembled WGS sequence"/>
</dbReference>
<reference evidence="2" key="2">
    <citation type="submission" date="2023-05" db="EMBL/GenBank/DDBJ databases">
        <authorList>
            <consortium name="Lawrence Berkeley National Laboratory"/>
            <person name="Steindorff A."/>
            <person name="Hensen N."/>
            <person name="Bonometti L."/>
            <person name="Westerberg I."/>
            <person name="Brannstrom I.O."/>
            <person name="Guillou S."/>
            <person name="Cros-Aarteil S."/>
            <person name="Calhoun S."/>
            <person name="Haridas S."/>
            <person name="Kuo A."/>
            <person name="Mondo S."/>
            <person name="Pangilinan J."/>
            <person name="Riley R."/>
            <person name="Labutti K."/>
            <person name="Andreopoulos B."/>
            <person name="Lipzen A."/>
            <person name="Chen C."/>
            <person name="Yanf M."/>
            <person name="Daum C."/>
            <person name="Ng V."/>
            <person name="Clum A."/>
            <person name="Ohm R."/>
            <person name="Martin F."/>
            <person name="Silar P."/>
            <person name="Natvig D."/>
            <person name="Lalanne C."/>
            <person name="Gautier V."/>
            <person name="Ament-Velasquez S.L."/>
            <person name="Kruys A."/>
            <person name="Hutchinson M.I."/>
            <person name="Powell A.J."/>
            <person name="Barry K."/>
            <person name="Miller A.N."/>
            <person name="Grigoriev I.V."/>
            <person name="Debuchy R."/>
            <person name="Gladieux P."/>
            <person name="Thoren M.H."/>
            <person name="Johannesson H."/>
        </authorList>
    </citation>
    <scope>NUCLEOTIDE SEQUENCE</scope>
    <source>
        <strain evidence="2">CBS 757.83</strain>
    </source>
</reference>
<keyword evidence="3" id="KW-1185">Reference proteome</keyword>
<dbReference type="EMBL" id="MU863628">
    <property type="protein sequence ID" value="KAK4103606.1"/>
    <property type="molecule type" value="Genomic_DNA"/>
</dbReference>
<feature type="region of interest" description="Disordered" evidence="1">
    <location>
        <begin position="203"/>
        <end position="232"/>
    </location>
</feature>
<protein>
    <submittedName>
        <fullName evidence="2">Uncharacterized protein</fullName>
    </submittedName>
</protein>
<reference evidence="2" key="1">
    <citation type="journal article" date="2023" name="Mol. Phylogenet. Evol.">
        <title>Genome-scale phylogeny and comparative genomics of the fungal order Sordariales.</title>
        <authorList>
            <person name="Hensen N."/>
            <person name="Bonometti L."/>
            <person name="Westerberg I."/>
            <person name="Brannstrom I.O."/>
            <person name="Guillou S."/>
            <person name="Cros-Aarteil S."/>
            <person name="Calhoun S."/>
            <person name="Haridas S."/>
            <person name="Kuo A."/>
            <person name="Mondo S."/>
            <person name="Pangilinan J."/>
            <person name="Riley R."/>
            <person name="LaButti K."/>
            <person name="Andreopoulos B."/>
            <person name="Lipzen A."/>
            <person name="Chen C."/>
            <person name="Yan M."/>
            <person name="Daum C."/>
            <person name="Ng V."/>
            <person name="Clum A."/>
            <person name="Steindorff A."/>
            <person name="Ohm R.A."/>
            <person name="Martin F."/>
            <person name="Silar P."/>
            <person name="Natvig D.O."/>
            <person name="Lalanne C."/>
            <person name="Gautier V."/>
            <person name="Ament-Velasquez S.L."/>
            <person name="Kruys A."/>
            <person name="Hutchinson M.I."/>
            <person name="Powell A.J."/>
            <person name="Barry K."/>
            <person name="Miller A.N."/>
            <person name="Grigoriev I.V."/>
            <person name="Debuchy R."/>
            <person name="Gladieux P."/>
            <person name="Hiltunen Thoren M."/>
            <person name="Johannesson H."/>
        </authorList>
    </citation>
    <scope>NUCLEOTIDE SEQUENCE</scope>
    <source>
        <strain evidence="2">CBS 757.83</strain>
    </source>
</reference>
<evidence type="ECO:0000313" key="2">
    <source>
        <dbReference type="EMBL" id="KAK4103606.1"/>
    </source>
</evidence>
<name>A0AAN6Q9Y0_9PEZI</name>
<accession>A0AAN6Q9Y0</accession>
<gene>
    <name evidence="2" type="ORF">N658DRAFT_281074</name>
</gene>
<evidence type="ECO:0000256" key="1">
    <source>
        <dbReference type="SAM" id="MobiDB-lite"/>
    </source>
</evidence>
<proteinExistence type="predicted"/>
<sequence length="232" mass="25651">MLPCRQPSSTMAVRNGLAVRTGPGQKRSQFPSTPPRVQRPSTPSAKSRFITVCALLHDSRYRARRSAWLHNSRYVIKVMPAIHHTITPTHPHPPSNRDMEGRTGGLPIHTCQGALTWRTTILAPSGSHPNCTRCLNSHKNHGVPLVPNLSFPSLQRCPKLQAAFACLVSLRAEPFSRTRLTHPSHPPARLPLRSAPLRPAAHPPFTPHVTGNRLVTGPACRPPRASPSYRRR</sequence>